<proteinExistence type="predicted"/>
<sequence>MSDEGGNSIDEDETLNRDIINICYCIDTVNYYDIQNEIELIDQKKKLWIGIKEKIEVEGIEDEDDALLFHTDNRSQVGVRYLAYKLKNLLNI</sequence>
<name>A0A5J4TQR0_9EUKA</name>
<reference evidence="1 2" key="1">
    <citation type="submission" date="2019-03" db="EMBL/GenBank/DDBJ databases">
        <title>Single cell metagenomics reveals metabolic interactions within the superorganism composed of flagellate Streblomastix strix and complex community of Bacteroidetes bacteria on its surface.</title>
        <authorList>
            <person name="Treitli S.C."/>
            <person name="Kolisko M."/>
            <person name="Husnik F."/>
            <person name="Keeling P."/>
            <person name="Hampl V."/>
        </authorList>
    </citation>
    <scope>NUCLEOTIDE SEQUENCE [LARGE SCALE GENOMIC DNA]</scope>
    <source>
        <strain evidence="1">ST1C</strain>
    </source>
</reference>
<protein>
    <submittedName>
        <fullName evidence="1">Uncharacterized protein</fullName>
    </submittedName>
</protein>
<dbReference type="EMBL" id="SNRW01026721">
    <property type="protein sequence ID" value="KAA6360598.1"/>
    <property type="molecule type" value="Genomic_DNA"/>
</dbReference>
<evidence type="ECO:0000313" key="1">
    <source>
        <dbReference type="EMBL" id="KAA6360598.1"/>
    </source>
</evidence>
<comment type="caution">
    <text evidence="1">The sequence shown here is derived from an EMBL/GenBank/DDBJ whole genome shotgun (WGS) entry which is preliminary data.</text>
</comment>
<dbReference type="AlphaFoldDB" id="A0A5J4TQR0"/>
<organism evidence="1 2">
    <name type="scientific">Streblomastix strix</name>
    <dbReference type="NCBI Taxonomy" id="222440"/>
    <lineage>
        <taxon>Eukaryota</taxon>
        <taxon>Metamonada</taxon>
        <taxon>Preaxostyla</taxon>
        <taxon>Oxymonadida</taxon>
        <taxon>Streblomastigidae</taxon>
        <taxon>Streblomastix</taxon>
    </lineage>
</organism>
<accession>A0A5J4TQR0</accession>
<evidence type="ECO:0000313" key="2">
    <source>
        <dbReference type="Proteomes" id="UP000324800"/>
    </source>
</evidence>
<gene>
    <name evidence="1" type="ORF">EZS28_043876</name>
</gene>
<dbReference type="Proteomes" id="UP000324800">
    <property type="component" value="Unassembled WGS sequence"/>
</dbReference>